<proteinExistence type="predicted"/>
<gene>
    <name evidence="4" type="ORF">OIT44_04105</name>
</gene>
<dbReference type="Pfam" id="PF22515">
    <property type="entry name" value="DUF6996"/>
    <property type="match status" value="1"/>
</dbReference>
<dbReference type="InterPro" id="IPR054265">
    <property type="entry name" value="DUF6996"/>
</dbReference>
<dbReference type="Proteomes" id="UP001526225">
    <property type="component" value="Unassembled WGS sequence"/>
</dbReference>
<dbReference type="InterPro" id="IPR055650">
    <property type="entry name" value="DUF7226"/>
</dbReference>
<accession>A0ABT3E4C2</accession>
<comment type="caution">
    <text evidence="4">The sequence shown here is derived from an EMBL/GenBank/DDBJ whole genome shotgun (WGS) entry which is preliminary data.</text>
</comment>
<evidence type="ECO:0000313" key="5">
    <source>
        <dbReference type="Proteomes" id="UP001526225"/>
    </source>
</evidence>
<protein>
    <recommendedName>
        <fullName evidence="6">Translation elongation factor</fullName>
    </recommendedName>
</protein>
<dbReference type="RefSeq" id="WP_213407995.1">
    <property type="nucleotide sequence ID" value="NZ_CP074441.1"/>
</dbReference>
<evidence type="ECO:0000259" key="1">
    <source>
        <dbReference type="Pfam" id="PF22515"/>
    </source>
</evidence>
<sequence>MSGLNDDAWGKIFDDFNVLETIRLRGSFEISSMEIKKYREPRLMTKFDSVDALPDIFKEHKLRILPNSRGTYVIGEFKAYAEFTYEDKRPIVVKLPEYVRSFDSFDVTSEAVALNIAQMTGMIDYVMKAMDEVPAVETISGRLSSGSLKYNIDLESSDKTFEFEVENSQVEIDAGFETLDRLAIIEAKSYIPKTFMIRQLYYPYRVYNNLGTDKKVLPIYFTYSDGIYAFHIFKFNKEDNYSSIKKVEQINFIVDESLDLTVDDVINISNQSENIVVKSSFPQADNITRVLDLLNYIDEEIKKSDVIDRYEFHERQGDYYLNALVFIGMVKRIEKGLFALTELGRKVQKMPNSNRRNKIIIEQMLRDKSFDMCFKEFINNGGFISKPVIAEILLKYAYEVGSQSTAERRHSTVKSWIDWIISVTVD</sequence>
<organism evidence="4 5">
    <name type="scientific">Weissella ceti</name>
    <dbReference type="NCBI Taxonomy" id="759620"/>
    <lineage>
        <taxon>Bacteria</taxon>
        <taxon>Bacillati</taxon>
        <taxon>Bacillota</taxon>
        <taxon>Bacilli</taxon>
        <taxon>Lactobacillales</taxon>
        <taxon>Lactobacillaceae</taxon>
        <taxon>Weissella</taxon>
    </lineage>
</organism>
<feature type="domain" description="DUF7226" evidence="3">
    <location>
        <begin position="289"/>
        <end position="423"/>
    </location>
</feature>
<dbReference type="EMBL" id="JAOZFE010000003">
    <property type="protein sequence ID" value="MCW0953258.1"/>
    <property type="molecule type" value="Genomic_DNA"/>
</dbReference>
<dbReference type="Pfam" id="PF23871">
    <property type="entry name" value="DUF7226"/>
    <property type="match status" value="1"/>
</dbReference>
<evidence type="ECO:0000259" key="2">
    <source>
        <dbReference type="Pfam" id="PF22518"/>
    </source>
</evidence>
<keyword evidence="5" id="KW-1185">Reference proteome</keyword>
<name>A0ABT3E4C2_9LACO</name>
<reference evidence="4 5" key="1">
    <citation type="submission" date="2022-10" db="EMBL/GenBank/DDBJ databases">
        <title>Weissella fermenti sp. nov., isolated from fermented cabbage.</title>
        <authorList>
            <person name="Lee J.K."/>
            <person name="Baek J.H."/>
            <person name="Choi D.G."/>
            <person name="Kim J.M."/>
            <person name="Jeon C.O."/>
        </authorList>
    </citation>
    <scope>NUCLEOTIDE SEQUENCE [LARGE SCALE GENOMIC DNA]</scope>
    <source>
        <strain evidence="4 5">KACC 18534</strain>
    </source>
</reference>
<dbReference type="InterPro" id="IPR054266">
    <property type="entry name" value="DUF6997"/>
</dbReference>
<evidence type="ECO:0000313" key="4">
    <source>
        <dbReference type="EMBL" id="MCW0953258.1"/>
    </source>
</evidence>
<evidence type="ECO:0008006" key="6">
    <source>
        <dbReference type="Google" id="ProtNLM"/>
    </source>
</evidence>
<dbReference type="Pfam" id="PF22518">
    <property type="entry name" value="DUF6997"/>
    <property type="match status" value="1"/>
</dbReference>
<feature type="domain" description="DUF6996" evidence="1">
    <location>
        <begin position="6"/>
        <end position="74"/>
    </location>
</feature>
<evidence type="ECO:0000259" key="3">
    <source>
        <dbReference type="Pfam" id="PF23871"/>
    </source>
</evidence>
<feature type="domain" description="DUF6997" evidence="2">
    <location>
        <begin position="75"/>
        <end position="253"/>
    </location>
</feature>